<keyword evidence="2" id="KW-0812">Transmembrane</keyword>
<feature type="transmembrane region" description="Helical" evidence="2">
    <location>
        <begin position="6"/>
        <end position="31"/>
    </location>
</feature>
<evidence type="ECO:0008006" key="5">
    <source>
        <dbReference type="Google" id="ProtNLM"/>
    </source>
</evidence>
<organism evidence="3 4">
    <name type="scientific">Apiospora saccharicola</name>
    <dbReference type="NCBI Taxonomy" id="335842"/>
    <lineage>
        <taxon>Eukaryota</taxon>
        <taxon>Fungi</taxon>
        <taxon>Dikarya</taxon>
        <taxon>Ascomycota</taxon>
        <taxon>Pezizomycotina</taxon>
        <taxon>Sordariomycetes</taxon>
        <taxon>Xylariomycetidae</taxon>
        <taxon>Amphisphaeriales</taxon>
        <taxon>Apiosporaceae</taxon>
        <taxon>Apiospora</taxon>
    </lineage>
</organism>
<name>A0ABR1V9Q1_9PEZI</name>
<evidence type="ECO:0000313" key="3">
    <source>
        <dbReference type="EMBL" id="KAK8067934.1"/>
    </source>
</evidence>
<gene>
    <name evidence="3" type="ORF">PG996_007046</name>
</gene>
<evidence type="ECO:0000256" key="1">
    <source>
        <dbReference type="SAM" id="MobiDB-lite"/>
    </source>
</evidence>
<evidence type="ECO:0000313" key="4">
    <source>
        <dbReference type="Proteomes" id="UP001446871"/>
    </source>
</evidence>
<keyword evidence="2" id="KW-0472">Membrane</keyword>
<evidence type="ECO:0000256" key="2">
    <source>
        <dbReference type="SAM" id="Phobius"/>
    </source>
</evidence>
<feature type="region of interest" description="Disordered" evidence="1">
    <location>
        <begin position="135"/>
        <end position="174"/>
    </location>
</feature>
<proteinExistence type="predicted"/>
<sequence>MLLTSSQVSIAISSGIILLFTTALFLSGYAIQQRTLNDLRKAIRPEPRPSPKIHLQQPDRFQRSTTELADGTVVEVDEDGNVITGEEEVKVDPDAIRAPRMPQKLQSSRWLEVRPSRPEDVALRRLLEQQILKQQEETRQRREAEDMLRKKAEIEGPEKPLSRAERRRRIKEDIRDLSQGEGPVYYQRRLW</sequence>
<comment type="caution">
    <text evidence="3">The sequence shown here is derived from an EMBL/GenBank/DDBJ whole genome shotgun (WGS) entry which is preliminary data.</text>
</comment>
<dbReference type="Proteomes" id="UP001446871">
    <property type="component" value="Unassembled WGS sequence"/>
</dbReference>
<keyword evidence="4" id="KW-1185">Reference proteome</keyword>
<protein>
    <recommendedName>
        <fullName evidence="5">Transmembrane protein</fullName>
    </recommendedName>
</protein>
<keyword evidence="2" id="KW-1133">Transmembrane helix</keyword>
<dbReference type="EMBL" id="JAQQWM010000004">
    <property type="protein sequence ID" value="KAK8067934.1"/>
    <property type="molecule type" value="Genomic_DNA"/>
</dbReference>
<accession>A0ABR1V9Q1</accession>
<reference evidence="3 4" key="1">
    <citation type="submission" date="2023-01" db="EMBL/GenBank/DDBJ databases">
        <title>Analysis of 21 Apiospora genomes using comparative genomics revels a genus with tremendous synthesis potential of carbohydrate active enzymes and secondary metabolites.</title>
        <authorList>
            <person name="Sorensen T."/>
        </authorList>
    </citation>
    <scope>NUCLEOTIDE SEQUENCE [LARGE SCALE GENOMIC DNA]</scope>
    <source>
        <strain evidence="3 4">CBS 83171</strain>
    </source>
</reference>